<gene>
    <name evidence="1" type="ORF">DPEC_G00228220</name>
</gene>
<evidence type="ECO:0000313" key="2">
    <source>
        <dbReference type="Proteomes" id="UP001157502"/>
    </source>
</evidence>
<comment type="caution">
    <text evidence="1">The sequence shown here is derived from an EMBL/GenBank/DDBJ whole genome shotgun (WGS) entry which is preliminary data.</text>
</comment>
<evidence type="ECO:0000313" key="1">
    <source>
        <dbReference type="EMBL" id="KAJ7997365.1"/>
    </source>
</evidence>
<reference evidence="1" key="1">
    <citation type="submission" date="2021-05" db="EMBL/GenBank/DDBJ databases">
        <authorList>
            <person name="Pan Q."/>
            <person name="Jouanno E."/>
            <person name="Zahm M."/>
            <person name="Klopp C."/>
            <person name="Cabau C."/>
            <person name="Louis A."/>
            <person name="Berthelot C."/>
            <person name="Parey E."/>
            <person name="Roest Crollius H."/>
            <person name="Montfort J."/>
            <person name="Robinson-Rechavi M."/>
            <person name="Bouchez O."/>
            <person name="Lampietro C."/>
            <person name="Lopez Roques C."/>
            <person name="Donnadieu C."/>
            <person name="Postlethwait J."/>
            <person name="Bobe J."/>
            <person name="Dillon D."/>
            <person name="Chandos A."/>
            <person name="von Hippel F."/>
            <person name="Guiguen Y."/>
        </authorList>
    </citation>
    <scope>NUCLEOTIDE SEQUENCE</scope>
    <source>
        <strain evidence="1">YG-Jan2019</strain>
    </source>
</reference>
<keyword evidence="2" id="KW-1185">Reference proteome</keyword>
<protein>
    <submittedName>
        <fullName evidence="1">Uncharacterized protein</fullName>
    </submittedName>
</protein>
<dbReference type="EMBL" id="CM055746">
    <property type="protein sequence ID" value="KAJ7997365.1"/>
    <property type="molecule type" value="Genomic_DNA"/>
</dbReference>
<sequence>MFTRNVSPGMLGYTDDWPISPGQHGRLAVYPHRHALGSDWQRQAMECAAASVRTEDGHRVETENMILAAGDSGHSEPGGQQKDISAVCDPVVRPKRCFLQSVTATLSETLRQLMTQQGRLSAPGRIRGQRASTRRKEVRGAGGNLQLSLCSGGTDVCVSVPACHRESLK</sequence>
<accession>A0ACC2G1H2</accession>
<organism evidence="1 2">
    <name type="scientific">Dallia pectoralis</name>
    <name type="common">Alaska blackfish</name>
    <dbReference type="NCBI Taxonomy" id="75939"/>
    <lineage>
        <taxon>Eukaryota</taxon>
        <taxon>Metazoa</taxon>
        <taxon>Chordata</taxon>
        <taxon>Craniata</taxon>
        <taxon>Vertebrata</taxon>
        <taxon>Euteleostomi</taxon>
        <taxon>Actinopterygii</taxon>
        <taxon>Neopterygii</taxon>
        <taxon>Teleostei</taxon>
        <taxon>Protacanthopterygii</taxon>
        <taxon>Esociformes</taxon>
        <taxon>Umbridae</taxon>
        <taxon>Dallia</taxon>
    </lineage>
</organism>
<proteinExistence type="predicted"/>
<dbReference type="Proteomes" id="UP001157502">
    <property type="component" value="Chromosome 19"/>
</dbReference>
<name>A0ACC2G1H2_DALPE</name>